<evidence type="ECO:0000256" key="3">
    <source>
        <dbReference type="ARBA" id="ARBA00023163"/>
    </source>
</evidence>
<dbReference type="InterPro" id="IPR018060">
    <property type="entry name" value="HTH_AraC"/>
</dbReference>
<evidence type="ECO:0000313" key="6">
    <source>
        <dbReference type="Proteomes" id="UP000269412"/>
    </source>
</evidence>
<keyword evidence="1" id="KW-0805">Transcription regulation</keyword>
<dbReference type="Proteomes" id="UP000269412">
    <property type="component" value="Unassembled WGS sequence"/>
</dbReference>
<evidence type="ECO:0000256" key="1">
    <source>
        <dbReference type="ARBA" id="ARBA00023015"/>
    </source>
</evidence>
<evidence type="ECO:0000259" key="4">
    <source>
        <dbReference type="PROSITE" id="PS01124"/>
    </source>
</evidence>
<sequence length="309" mass="35898">MHFFSCVKYTNTILTMKLTYKQTERKPENSFLARQDTLPCIEQDWHFHKELELIYFMKSTGTRYVGNSIGNFGPGELYLIGSNVPHLFKNHKEYYEDENVTGVVDLIVVKFEKSFLGDAFLNLTESKRLQQLFQKADRGLKFSKAVTYLVHSYMVGLVGSNGLSSVIGLLNVLDILSISENYEPLCSEVITNTFNKNEKERMARVILYLTENFEKKIELEKVASIAYMTPNAFCRYFKKRTHKSFTQYLNEIRLRHACKLLIEGELQISTICYQSGFNTLTNFNRQFKGLMNVTPSEYMEKYKKDQVVA</sequence>
<protein>
    <submittedName>
        <fullName evidence="5">AraC-like DNA-binding protein</fullName>
    </submittedName>
</protein>
<organism evidence="5 6">
    <name type="scientific">Maribacter vaceletii</name>
    <dbReference type="NCBI Taxonomy" id="1206816"/>
    <lineage>
        <taxon>Bacteria</taxon>
        <taxon>Pseudomonadati</taxon>
        <taxon>Bacteroidota</taxon>
        <taxon>Flavobacteriia</taxon>
        <taxon>Flavobacteriales</taxon>
        <taxon>Flavobacteriaceae</taxon>
        <taxon>Maribacter</taxon>
    </lineage>
</organism>
<dbReference type="Pfam" id="PF12833">
    <property type="entry name" value="HTH_18"/>
    <property type="match status" value="1"/>
</dbReference>
<dbReference type="EMBL" id="RBIQ01000009">
    <property type="protein sequence ID" value="RKR12210.1"/>
    <property type="molecule type" value="Genomic_DNA"/>
</dbReference>
<comment type="caution">
    <text evidence="5">The sequence shown here is derived from an EMBL/GenBank/DDBJ whole genome shotgun (WGS) entry which is preliminary data.</text>
</comment>
<gene>
    <name evidence="5" type="ORF">CLV91_2335</name>
</gene>
<dbReference type="SUPFAM" id="SSF51182">
    <property type="entry name" value="RmlC-like cupins"/>
    <property type="match status" value="1"/>
</dbReference>
<accession>A0A495E5L3</accession>
<evidence type="ECO:0000256" key="2">
    <source>
        <dbReference type="ARBA" id="ARBA00023125"/>
    </source>
</evidence>
<keyword evidence="6" id="KW-1185">Reference proteome</keyword>
<dbReference type="CDD" id="cd06976">
    <property type="entry name" value="cupin_MtlR-like_N"/>
    <property type="match status" value="1"/>
</dbReference>
<dbReference type="PROSITE" id="PS01124">
    <property type="entry name" value="HTH_ARAC_FAMILY_2"/>
    <property type="match status" value="1"/>
</dbReference>
<dbReference type="InterPro" id="IPR011051">
    <property type="entry name" value="RmlC_Cupin_sf"/>
</dbReference>
<dbReference type="InterPro" id="IPR014710">
    <property type="entry name" value="RmlC-like_jellyroll"/>
</dbReference>
<dbReference type="AlphaFoldDB" id="A0A495E5L3"/>
<dbReference type="PANTHER" id="PTHR43280:SF34">
    <property type="entry name" value="ARAC-FAMILY TRANSCRIPTIONAL REGULATOR"/>
    <property type="match status" value="1"/>
</dbReference>
<dbReference type="PANTHER" id="PTHR43280">
    <property type="entry name" value="ARAC-FAMILY TRANSCRIPTIONAL REGULATOR"/>
    <property type="match status" value="1"/>
</dbReference>
<dbReference type="SUPFAM" id="SSF46689">
    <property type="entry name" value="Homeodomain-like"/>
    <property type="match status" value="2"/>
</dbReference>
<keyword evidence="2 5" id="KW-0238">DNA-binding</keyword>
<dbReference type="GO" id="GO:0003700">
    <property type="term" value="F:DNA-binding transcription factor activity"/>
    <property type="evidence" value="ECO:0007669"/>
    <property type="project" value="InterPro"/>
</dbReference>
<name>A0A495E5L3_9FLAO</name>
<proteinExistence type="predicted"/>
<evidence type="ECO:0000313" key="5">
    <source>
        <dbReference type="EMBL" id="RKR12210.1"/>
    </source>
</evidence>
<dbReference type="InterPro" id="IPR009057">
    <property type="entry name" value="Homeodomain-like_sf"/>
</dbReference>
<keyword evidence="3" id="KW-0804">Transcription</keyword>
<dbReference type="GO" id="GO:0043565">
    <property type="term" value="F:sequence-specific DNA binding"/>
    <property type="evidence" value="ECO:0007669"/>
    <property type="project" value="InterPro"/>
</dbReference>
<dbReference type="Gene3D" id="2.60.120.10">
    <property type="entry name" value="Jelly Rolls"/>
    <property type="match status" value="1"/>
</dbReference>
<dbReference type="SMART" id="SM00342">
    <property type="entry name" value="HTH_ARAC"/>
    <property type="match status" value="1"/>
</dbReference>
<reference evidence="5 6" key="1">
    <citation type="submission" date="2018-10" db="EMBL/GenBank/DDBJ databases">
        <title>Genomic Encyclopedia of Archaeal and Bacterial Type Strains, Phase II (KMG-II): from individual species to whole genera.</title>
        <authorList>
            <person name="Goeker M."/>
        </authorList>
    </citation>
    <scope>NUCLEOTIDE SEQUENCE [LARGE SCALE GENOMIC DNA]</scope>
    <source>
        <strain evidence="5 6">DSM 25230</strain>
    </source>
</reference>
<feature type="domain" description="HTH araC/xylS-type" evidence="4">
    <location>
        <begin position="203"/>
        <end position="301"/>
    </location>
</feature>
<dbReference type="Gene3D" id="1.10.10.60">
    <property type="entry name" value="Homeodomain-like"/>
    <property type="match status" value="2"/>
</dbReference>